<dbReference type="VEuPathDB" id="FungiDB:DIURU_003719"/>
<keyword evidence="1" id="KW-0175">Coiled coil</keyword>
<evidence type="ECO:0000313" key="3">
    <source>
        <dbReference type="Proteomes" id="UP000449547"/>
    </source>
</evidence>
<evidence type="ECO:0000313" key="2">
    <source>
        <dbReference type="EMBL" id="KAA8900607.1"/>
    </source>
</evidence>
<gene>
    <name evidence="2" type="ORF">DIURU_003719</name>
</gene>
<dbReference type="OrthoDB" id="4091843at2759"/>
<dbReference type="EMBL" id="SWFT01000108">
    <property type="protein sequence ID" value="KAA8900607.1"/>
    <property type="molecule type" value="Genomic_DNA"/>
</dbReference>
<dbReference type="GeneID" id="54782370"/>
<sequence>MATLTQKQVRLISGSATEYVANYDRVVENYLDLRRDIFEVYLARQRGDSVDDDRVDTLRQRLELSRREFTAHIQGLISLIEYHEHLKETEENGLNPDLVGYQQRIKEQHQAIEKQQQEVERQITEINEVHKPLLDKLQTYVTYFDPKQKGQLPKWIGERLKLTREEVLSLFDEEPRIQQLAGELLDRSESKESRGAISYDQILRKEHKSGTYYYDTRKHAKAANINDISEAAIAEAEKEILRLDDETAAQRDSWKANAHRLLQLEGALQNNN</sequence>
<reference evidence="2 3" key="1">
    <citation type="submission" date="2019-07" db="EMBL/GenBank/DDBJ databases">
        <title>Genome assembly of two rare yeast pathogens: Diutina rugosa and Trichomonascus ciferrii.</title>
        <authorList>
            <person name="Mixao V."/>
            <person name="Saus E."/>
            <person name="Hansen A."/>
            <person name="Lass-Flor C."/>
            <person name="Gabaldon T."/>
        </authorList>
    </citation>
    <scope>NUCLEOTIDE SEQUENCE [LARGE SCALE GENOMIC DNA]</scope>
    <source>
        <strain evidence="2 3">CBS 613</strain>
    </source>
</reference>
<evidence type="ECO:0000256" key="1">
    <source>
        <dbReference type="SAM" id="Coils"/>
    </source>
</evidence>
<comment type="caution">
    <text evidence="2">The sequence shown here is derived from an EMBL/GenBank/DDBJ whole genome shotgun (WGS) entry which is preliminary data.</text>
</comment>
<feature type="coiled-coil region" evidence="1">
    <location>
        <begin position="98"/>
        <end position="129"/>
    </location>
</feature>
<accession>A0A642UK84</accession>
<dbReference type="Proteomes" id="UP000449547">
    <property type="component" value="Unassembled WGS sequence"/>
</dbReference>
<name>A0A642UK84_DIURU</name>
<keyword evidence="3" id="KW-1185">Reference proteome</keyword>
<dbReference type="RefSeq" id="XP_034011483.1">
    <property type="nucleotide sequence ID" value="XM_034156512.1"/>
</dbReference>
<proteinExistence type="predicted"/>
<protein>
    <submittedName>
        <fullName evidence="2">Uncharacterized protein</fullName>
    </submittedName>
</protein>
<dbReference type="AlphaFoldDB" id="A0A642UK84"/>
<organism evidence="2 3">
    <name type="scientific">Diutina rugosa</name>
    <name type="common">Yeast</name>
    <name type="synonym">Candida rugosa</name>
    <dbReference type="NCBI Taxonomy" id="5481"/>
    <lineage>
        <taxon>Eukaryota</taxon>
        <taxon>Fungi</taxon>
        <taxon>Dikarya</taxon>
        <taxon>Ascomycota</taxon>
        <taxon>Saccharomycotina</taxon>
        <taxon>Pichiomycetes</taxon>
        <taxon>Debaryomycetaceae</taxon>
        <taxon>Diutina</taxon>
    </lineage>
</organism>
<feature type="coiled-coil region" evidence="1">
    <location>
        <begin position="226"/>
        <end position="253"/>
    </location>
</feature>